<keyword evidence="2" id="KW-1185">Reference proteome</keyword>
<name>A0A517MKM3_9BACT</name>
<dbReference type="EMBL" id="CP036262">
    <property type="protein sequence ID" value="QDS95433.1"/>
    <property type="molecule type" value="Genomic_DNA"/>
</dbReference>
<organism evidence="1 2">
    <name type="scientific">Roseimaritima multifibrata</name>
    <dbReference type="NCBI Taxonomy" id="1930274"/>
    <lineage>
        <taxon>Bacteria</taxon>
        <taxon>Pseudomonadati</taxon>
        <taxon>Planctomycetota</taxon>
        <taxon>Planctomycetia</taxon>
        <taxon>Pirellulales</taxon>
        <taxon>Pirellulaceae</taxon>
        <taxon>Roseimaritima</taxon>
    </lineage>
</organism>
<evidence type="ECO:0000313" key="1">
    <source>
        <dbReference type="EMBL" id="QDS95433.1"/>
    </source>
</evidence>
<dbReference type="KEGG" id="rml:FF011L_42290"/>
<evidence type="ECO:0000313" key="2">
    <source>
        <dbReference type="Proteomes" id="UP000320672"/>
    </source>
</evidence>
<accession>A0A517MKM3</accession>
<dbReference type="Proteomes" id="UP000320672">
    <property type="component" value="Chromosome"/>
</dbReference>
<sequence>METWRHGEAGDLVIVGFDSVKVAFAGGTFCWGARFSLRVRCTFQLKGDAIPDLGRKKTIKRV</sequence>
<gene>
    <name evidence="1" type="ORF">FF011L_42290</name>
</gene>
<proteinExistence type="predicted"/>
<reference evidence="1 2" key="1">
    <citation type="submission" date="2019-02" db="EMBL/GenBank/DDBJ databases">
        <title>Deep-cultivation of Planctomycetes and their phenomic and genomic characterization uncovers novel biology.</title>
        <authorList>
            <person name="Wiegand S."/>
            <person name="Jogler M."/>
            <person name="Boedeker C."/>
            <person name="Pinto D."/>
            <person name="Vollmers J."/>
            <person name="Rivas-Marin E."/>
            <person name="Kohn T."/>
            <person name="Peeters S.H."/>
            <person name="Heuer A."/>
            <person name="Rast P."/>
            <person name="Oberbeckmann S."/>
            <person name="Bunk B."/>
            <person name="Jeske O."/>
            <person name="Meyerdierks A."/>
            <person name="Storesund J.E."/>
            <person name="Kallscheuer N."/>
            <person name="Luecker S."/>
            <person name="Lage O.M."/>
            <person name="Pohl T."/>
            <person name="Merkel B.J."/>
            <person name="Hornburger P."/>
            <person name="Mueller R.-W."/>
            <person name="Bruemmer F."/>
            <person name="Labrenz M."/>
            <person name="Spormann A.M."/>
            <person name="Op den Camp H."/>
            <person name="Overmann J."/>
            <person name="Amann R."/>
            <person name="Jetten M.S.M."/>
            <person name="Mascher T."/>
            <person name="Medema M.H."/>
            <person name="Devos D.P."/>
            <person name="Kaster A.-K."/>
            <person name="Ovreas L."/>
            <person name="Rohde M."/>
            <person name="Galperin M.Y."/>
            <person name="Jogler C."/>
        </authorList>
    </citation>
    <scope>NUCLEOTIDE SEQUENCE [LARGE SCALE GENOMIC DNA]</scope>
    <source>
        <strain evidence="1 2">FF011L</strain>
    </source>
</reference>
<dbReference type="AlphaFoldDB" id="A0A517MKM3"/>
<protein>
    <submittedName>
        <fullName evidence="1">Uncharacterized protein</fullName>
    </submittedName>
</protein>